<gene>
    <name evidence="4" type="ORF">F8M41_002345</name>
</gene>
<organism evidence="4 5">
    <name type="scientific">Gigaspora margarita</name>
    <dbReference type="NCBI Taxonomy" id="4874"/>
    <lineage>
        <taxon>Eukaryota</taxon>
        <taxon>Fungi</taxon>
        <taxon>Fungi incertae sedis</taxon>
        <taxon>Mucoromycota</taxon>
        <taxon>Glomeromycotina</taxon>
        <taxon>Glomeromycetes</taxon>
        <taxon>Diversisporales</taxon>
        <taxon>Gigasporaceae</taxon>
        <taxon>Gigaspora</taxon>
    </lineage>
</organism>
<protein>
    <submittedName>
        <fullName evidence="4">GDSL family lipase</fullName>
    </submittedName>
</protein>
<dbReference type="GO" id="GO:0016788">
    <property type="term" value="F:hydrolase activity, acting on ester bonds"/>
    <property type="evidence" value="ECO:0007669"/>
    <property type="project" value="InterPro"/>
</dbReference>
<keyword evidence="1" id="KW-0378">Hydrolase</keyword>
<dbReference type="InterPro" id="IPR036514">
    <property type="entry name" value="SGNH_hydro_sf"/>
</dbReference>
<accession>A0A8H4B4R5</accession>
<evidence type="ECO:0000313" key="4">
    <source>
        <dbReference type="EMBL" id="KAF0560346.1"/>
    </source>
</evidence>
<sequence>MDFATLPLQFFKSLSYNSSPIQHSLKLKQNNSPTTQHSTTTNLKKPNVPSSSSSKNLKQNITSSPNSKIASKIKSVKHLESPCKGFNKLITFGDSFTDNGNVYNLTKNQWPSEINYMGHFCNGKVWAEYLAESLNVELENYAFGGATADSNFIQGTTGPAKHKVPGIKQQIEAFISANSANSANTKSKESINHNHKLDKLQSFFKTKANPKVLKKLLKKNSLKKSNKNDFSKSLFAVWDTGNDYYFTDMAASPLEVVQSLIDALHLLVKAFPSISTLLVPNLPDLSRVPYFKSLNTVEKDKLSKMVDSHNKYLLQHLVKFSRETDVKVVYLKCDKFFVALQTDTGMNSFGLTNCVDAAFDIYGADEKECIDLKLSLNHGTLSVNEIFEIVNSKSSKPGISLQNDHKVKAVYNQPDDKDSYFYFDDYHYSSKVHEFMANICFETLEDSIYSNSPNKRNSFAARMYGMVLGNYVQ</sequence>
<feature type="compositionally biased region" description="Polar residues" evidence="3">
    <location>
        <begin position="28"/>
        <end position="41"/>
    </location>
</feature>
<dbReference type="PANTHER" id="PTHR46020:SF4">
    <property type="entry name" value="OS04G0650200 PROTEIN"/>
    <property type="match status" value="1"/>
</dbReference>
<dbReference type="CDD" id="cd01846">
    <property type="entry name" value="fatty_acyltransferase_like"/>
    <property type="match status" value="1"/>
</dbReference>
<dbReference type="Gene3D" id="3.40.50.1110">
    <property type="entry name" value="SGNH hydrolase"/>
    <property type="match status" value="1"/>
</dbReference>
<reference evidence="4 5" key="1">
    <citation type="journal article" date="2019" name="Environ. Microbiol.">
        <title>At the nexus of three kingdoms: the genome of the mycorrhizal fungus Gigaspora margarita provides insights into plant, endobacterial and fungal interactions.</title>
        <authorList>
            <person name="Venice F."/>
            <person name="Ghignone S."/>
            <person name="Salvioli di Fossalunga A."/>
            <person name="Amselem J."/>
            <person name="Novero M."/>
            <person name="Xianan X."/>
            <person name="Sedzielewska Toro K."/>
            <person name="Morin E."/>
            <person name="Lipzen A."/>
            <person name="Grigoriev I.V."/>
            <person name="Henrissat B."/>
            <person name="Martin F.M."/>
            <person name="Bonfante P."/>
        </authorList>
    </citation>
    <scope>NUCLEOTIDE SEQUENCE [LARGE SCALE GENOMIC DNA]</scope>
    <source>
        <strain evidence="4 5">BEG34</strain>
    </source>
</reference>
<evidence type="ECO:0000256" key="3">
    <source>
        <dbReference type="SAM" id="MobiDB-lite"/>
    </source>
</evidence>
<feature type="compositionally biased region" description="Low complexity" evidence="3">
    <location>
        <begin position="42"/>
        <end position="60"/>
    </location>
</feature>
<dbReference type="Proteomes" id="UP000439903">
    <property type="component" value="Unassembled WGS sequence"/>
</dbReference>
<keyword evidence="2" id="KW-0443">Lipid metabolism</keyword>
<dbReference type="InterPro" id="IPR001087">
    <property type="entry name" value="GDSL"/>
</dbReference>
<dbReference type="PANTHER" id="PTHR46020">
    <property type="entry name" value="OSJNBB0059K02.9 PROTEIN"/>
    <property type="match status" value="1"/>
</dbReference>
<proteinExistence type="predicted"/>
<evidence type="ECO:0000256" key="2">
    <source>
        <dbReference type="ARBA" id="ARBA00023098"/>
    </source>
</evidence>
<keyword evidence="5" id="KW-1185">Reference proteome</keyword>
<dbReference type="SUPFAM" id="SSF52266">
    <property type="entry name" value="SGNH hydrolase"/>
    <property type="match status" value="1"/>
</dbReference>
<comment type="caution">
    <text evidence="4">The sequence shown here is derived from an EMBL/GenBank/DDBJ whole genome shotgun (WGS) entry which is preliminary data.</text>
</comment>
<dbReference type="GO" id="GO:0006629">
    <property type="term" value="P:lipid metabolic process"/>
    <property type="evidence" value="ECO:0007669"/>
    <property type="project" value="UniProtKB-KW"/>
</dbReference>
<dbReference type="Pfam" id="PF00657">
    <property type="entry name" value="Lipase_GDSL"/>
    <property type="match status" value="1"/>
</dbReference>
<name>A0A8H4B4R5_GIGMA</name>
<dbReference type="AlphaFoldDB" id="A0A8H4B4R5"/>
<dbReference type="OrthoDB" id="1600564at2759"/>
<feature type="region of interest" description="Disordered" evidence="3">
    <location>
        <begin position="28"/>
        <end position="66"/>
    </location>
</feature>
<dbReference type="EMBL" id="WTPW01000013">
    <property type="protein sequence ID" value="KAF0560346.1"/>
    <property type="molecule type" value="Genomic_DNA"/>
</dbReference>
<evidence type="ECO:0000313" key="5">
    <source>
        <dbReference type="Proteomes" id="UP000439903"/>
    </source>
</evidence>
<evidence type="ECO:0000256" key="1">
    <source>
        <dbReference type="ARBA" id="ARBA00022801"/>
    </source>
</evidence>